<comment type="caution">
    <text evidence="1">The sequence shown here is derived from an EMBL/GenBank/DDBJ whole genome shotgun (WGS) entry which is preliminary data.</text>
</comment>
<dbReference type="Proteomes" id="UP001633002">
    <property type="component" value="Unassembled WGS sequence"/>
</dbReference>
<sequence>MGSSNVTTEHLGLRQRTMDLMDPKFLAHYSSPCHQALMSICQFVPYEFKEFKDLDEVEFSALRQFGMLPYVSSLQHHCVPANIFYWGVFNIDVSDERLLVTGTDGRTNVIGWTKIMTAFGSDHSDEDEFRGVKIMHRQLAPYKPSEFLPENVEKNLNKELPRSFGPPLVVIGS</sequence>
<proteinExistence type="predicted"/>
<reference evidence="1 2" key="1">
    <citation type="submission" date="2024-09" db="EMBL/GenBank/DDBJ databases">
        <title>Chromosome-scale assembly of Riccia sorocarpa.</title>
        <authorList>
            <person name="Paukszto L."/>
        </authorList>
    </citation>
    <scope>NUCLEOTIDE SEQUENCE [LARGE SCALE GENOMIC DNA]</scope>
    <source>
        <strain evidence="1">LP-2024</strain>
        <tissue evidence="1">Aerial parts of the thallus</tissue>
    </source>
</reference>
<organism evidence="1 2">
    <name type="scientific">Riccia sorocarpa</name>
    <dbReference type="NCBI Taxonomy" id="122646"/>
    <lineage>
        <taxon>Eukaryota</taxon>
        <taxon>Viridiplantae</taxon>
        <taxon>Streptophyta</taxon>
        <taxon>Embryophyta</taxon>
        <taxon>Marchantiophyta</taxon>
        <taxon>Marchantiopsida</taxon>
        <taxon>Marchantiidae</taxon>
        <taxon>Marchantiales</taxon>
        <taxon>Ricciaceae</taxon>
        <taxon>Riccia</taxon>
    </lineage>
</organism>
<evidence type="ECO:0000313" key="2">
    <source>
        <dbReference type="Proteomes" id="UP001633002"/>
    </source>
</evidence>
<dbReference type="EMBL" id="JBJQOH010000003">
    <property type="protein sequence ID" value="KAL3693161.1"/>
    <property type="molecule type" value="Genomic_DNA"/>
</dbReference>
<evidence type="ECO:0000313" key="1">
    <source>
        <dbReference type="EMBL" id="KAL3693161.1"/>
    </source>
</evidence>
<protein>
    <submittedName>
        <fullName evidence="1">Uncharacterized protein</fullName>
    </submittedName>
</protein>
<gene>
    <name evidence="1" type="ORF">R1sor_006812</name>
</gene>
<keyword evidence="2" id="KW-1185">Reference proteome</keyword>
<name>A0ABD3HSR3_9MARC</name>
<accession>A0ABD3HSR3</accession>
<dbReference type="AlphaFoldDB" id="A0ABD3HSR3"/>